<feature type="region of interest" description="Disordered" evidence="1">
    <location>
        <begin position="158"/>
        <end position="196"/>
    </location>
</feature>
<dbReference type="EMBL" id="CP031194">
    <property type="protein sequence ID" value="AXG77762.1"/>
    <property type="molecule type" value="Genomic_DNA"/>
</dbReference>
<protein>
    <submittedName>
        <fullName evidence="2">Uncharacterized protein</fullName>
    </submittedName>
</protein>
<evidence type="ECO:0000256" key="1">
    <source>
        <dbReference type="SAM" id="MobiDB-lite"/>
    </source>
</evidence>
<dbReference type="KEGG" id="spad:DVK44_08700"/>
<keyword evidence="3" id="KW-1185">Reference proteome</keyword>
<dbReference type="AlphaFoldDB" id="A0A345HM38"/>
<evidence type="ECO:0000313" key="3">
    <source>
        <dbReference type="Proteomes" id="UP000253868"/>
    </source>
</evidence>
<dbReference type="Proteomes" id="UP000253868">
    <property type="component" value="Chromosome"/>
</dbReference>
<organism evidence="2 3">
    <name type="scientific">Streptomyces paludis</name>
    <dbReference type="NCBI Taxonomy" id="2282738"/>
    <lineage>
        <taxon>Bacteria</taxon>
        <taxon>Bacillati</taxon>
        <taxon>Actinomycetota</taxon>
        <taxon>Actinomycetes</taxon>
        <taxon>Kitasatosporales</taxon>
        <taxon>Streptomycetaceae</taxon>
        <taxon>Streptomyces</taxon>
    </lineage>
</organism>
<dbReference type="RefSeq" id="WP_114659129.1">
    <property type="nucleotide sequence ID" value="NZ_CP031194.1"/>
</dbReference>
<accession>A0A345HM38</accession>
<reference evidence="3" key="1">
    <citation type="submission" date="2018-07" db="EMBL/GenBank/DDBJ databases">
        <authorList>
            <person name="Zhao J."/>
        </authorList>
    </citation>
    <scope>NUCLEOTIDE SEQUENCE [LARGE SCALE GENOMIC DNA]</scope>
    <source>
        <strain evidence="3">GSSD-12</strain>
    </source>
</reference>
<feature type="compositionally biased region" description="Polar residues" evidence="1">
    <location>
        <begin position="187"/>
        <end position="196"/>
    </location>
</feature>
<name>A0A345HM38_9ACTN</name>
<proteinExistence type="predicted"/>
<feature type="compositionally biased region" description="Low complexity" evidence="1">
    <location>
        <begin position="163"/>
        <end position="179"/>
    </location>
</feature>
<dbReference type="PROSITE" id="PS51257">
    <property type="entry name" value="PROKAR_LIPOPROTEIN"/>
    <property type="match status" value="1"/>
</dbReference>
<sequence length="196" mass="21386">MSLRRIVTSVIFSLLLTACGTEQQAKDRHPNMDMKQAGNRTEELLDATLNAVEPPVEWGYDTSNETACSTGLNLPTGTTSVHRNRYVSTRVSEQRRGNFFGVIQRYWEKQGFTITSVNADRVMPTLNARTPDGFALSLGVGAIGNVWFAGASPCASDSDLTFPKGTPDKPGGPKGLPDLVPRHESPFWSSTEPLKT</sequence>
<dbReference type="OrthoDB" id="3867807at2"/>
<evidence type="ECO:0000313" key="2">
    <source>
        <dbReference type="EMBL" id="AXG77762.1"/>
    </source>
</evidence>
<gene>
    <name evidence="2" type="ORF">DVK44_08700</name>
</gene>